<gene>
    <name evidence="2" type="ORF">SAMN02910262_00019</name>
</gene>
<evidence type="ECO:0000313" key="2">
    <source>
        <dbReference type="EMBL" id="SFR62979.1"/>
    </source>
</evidence>
<dbReference type="SUPFAM" id="SSF53850">
    <property type="entry name" value="Periplasmic binding protein-like II"/>
    <property type="match status" value="1"/>
</dbReference>
<keyword evidence="1" id="KW-0732">Signal</keyword>
<dbReference type="InterPro" id="IPR011852">
    <property type="entry name" value="TRAP_TAXI"/>
</dbReference>
<reference evidence="2 3" key="1">
    <citation type="submission" date="2016-10" db="EMBL/GenBank/DDBJ databases">
        <authorList>
            <person name="de Groot N.N."/>
        </authorList>
    </citation>
    <scope>NUCLEOTIDE SEQUENCE [LARGE SCALE GENOMIC DNA]</scope>
    <source>
        <strain evidence="2 3">F</strain>
    </source>
</reference>
<dbReference type="CDD" id="cd13567">
    <property type="entry name" value="PBP2_TtGluBP"/>
    <property type="match status" value="1"/>
</dbReference>
<name>A0A1I6I8I8_9FIRM</name>
<dbReference type="PANTHER" id="PTHR42941">
    <property type="entry name" value="SLL1037 PROTEIN"/>
    <property type="match status" value="1"/>
</dbReference>
<dbReference type="NCBIfam" id="TIGR02122">
    <property type="entry name" value="TRAP_TAXI"/>
    <property type="match status" value="1"/>
</dbReference>
<dbReference type="RefSeq" id="WP_038287359.1">
    <property type="nucleotide sequence ID" value="NZ_FOZC01000001.1"/>
</dbReference>
<dbReference type="Proteomes" id="UP000214760">
    <property type="component" value="Unassembled WGS sequence"/>
</dbReference>
<evidence type="ECO:0000313" key="3">
    <source>
        <dbReference type="Proteomes" id="UP000214760"/>
    </source>
</evidence>
<organism evidence="2 3">
    <name type="scientific">[Clostridium] aminophilum</name>
    <dbReference type="NCBI Taxonomy" id="1526"/>
    <lineage>
        <taxon>Bacteria</taxon>
        <taxon>Bacillati</taxon>
        <taxon>Bacillota</taxon>
        <taxon>Clostridia</taxon>
        <taxon>Lachnospirales</taxon>
        <taxon>Lachnospiraceae</taxon>
    </lineage>
</organism>
<accession>A0A1I6I8I8</accession>
<dbReference type="PROSITE" id="PS51257">
    <property type="entry name" value="PROKAR_LIPOPROTEIN"/>
    <property type="match status" value="1"/>
</dbReference>
<proteinExistence type="predicted"/>
<protein>
    <recommendedName>
        <fullName evidence="4">TRAP transporter solute receptor, TAXI family</fullName>
    </recommendedName>
</protein>
<evidence type="ECO:0000256" key="1">
    <source>
        <dbReference type="SAM" id="SignalP"/>
    </source>
</evidence>
<feature type="chain" id="PRO_5038469888" description="TRAP transporter solute receptor, TAXI family" evidence="1">
    <location>
        <begin position="19"/>
        <end position="351"/>
    </location>
</feature>
<sequence length="351" mass="36247">MKKIAAMTLSSMMFLSMAACGNPAANTTTAVAAGTASAGTTASETTAAGTAAAASGSGQELVLGTGGTTGTYYAVGGVMATVLNPLLKDSSLTVTSTGASKANIQLVDDGEAQLAIVQNDVMYYAYTGTDLFADEGKYDSFGAVAGLYDETVQIITTNESIKSVADLKGKTVSVGDAGSGVEFNAKQILDAYDMTFDDIKVVNASFGDSADSLKDGKIDAAFVVAGAPTTAVVDLAATKAVQLVELDNEHIEKLQKKYNFYTATTIPAGTYTGVDADAKTVSVRATLIASNEVSEDAIYELTKAMFDNQKALAEGHAKFELLNLDDAVKGIGVPFHAGAKKFYEEKGVKLN</sequence>
<dbReference type="Pfam" id="PF16868">
    <property type="entry name" value="NMT1_3"/>
    <property type="match status" value="1"/>
</dbReference>
<dbReference type="AlphaFoldDB" id="A0A1I6I8I8"/>
<evidence type="ECO:0008006" key="4">
    <source>
        <dbReference type="Google" id="ProtNLM"/>
    </source>
</evidence>
<dbReference type="PANTHER" id="PTHR42941:SF1">
    <property type="entry name" value="SLL1037 PROTEIN"/>
    <property type="match status" value="1"/>
</dbReference>
<feature type="signal peptide" evidence="1">
    <location>
        <begin position="1"/>
        <end position="18"/>
    </location>
</feature>
<dbReference type="Gene3D" id="3.40.190.10">
    <property type="entry name" value="Periplasmic binding protein-like II"/>
    <property type="match status" value="2"/>
</dbReference>
<dbReference type="EMBL" id="FOZC01000001">
    <property type="protein sequence ID" value="SFR62979.1"/>
    <property type="molecule type" value="Genomic_DNA"/>
</dbReference>